<evidence type="ECO:0000313" key="2">
    <source>
        <dbReference type="Proteomes" id="UP001374584"/>
    </source>
</evidence>
<dbReference type="EMBL" id="JAYMYR010000005">
    <property type="protein sequence ID" value="KAK7365134.1"/>
    <property type="molecule type" value="Genomic_DNA"/>
</dbReference>
<organism evidence="1 2">
    <name type="scientific">Phaseolus coccineus</name>
    <name type="common">Scarlet runner bean</name>
    <name type="synonym">Phaseolus multiflorus</name>
    <dbReference type="NCBI Taxonomy" id="3886"/>
    <lineage>
        <taxon>Eukaryota</taxon>
        <taxon>Viridiplantae</taxon>
        <taxon>Streptophyta</taxon>
        <taxon>Embryophyta</taxon>
        <taxon>Tracheophyta</taxon>
        <taxon>Spermatophyta</taxon>
        <taxon>Magnoliopsida</taxon>
        <taxon>eudicotyledons</taxon>
        <taxon>Gunneridae</taxon>
        <taxon>Pentapetalae</taxon>
        <taxon>rosids</taxon>
        <taxon>fabids</taxon>
        <taxon>Fabales</taxon>
        <taxon>Fabaceae</taxon>
        <taxon>Papilionoideae</taxon>
        <taxon>50 kb inversion clade</taxon>
        <taxon>NPAAA clade</taxon>
        <taxon>indigoferoid/millettioid clade</taxon>
        <taxon>Phaseoleae</taxon>
        <taxon>Phaseolus</taxon>
    </lineage>
</organism>
<keyword evidence="2" id="KW-1185">Reference proteome</keyword>
<evidence type="ECO:0000313" key="1">
    <source>
        <dbReference type="EMBL" id="KAK7365134.1"/>
    </source>
</evidence>
<comment type="caution">
    <text evidence="1">The sequence shown here is derived from an EMBL/GenBank/DDBJ whole genome shotgun (WGS) entry which is preliminary data.</text>
</comment>
<dbReference type="Proteomes" id="UP001374584">
    <property type="component" value="Unassembled WGS sequence"/>
</dbReference>
<reference evidence="1 2" key="1">
    <citation type="submission" date="2024-01" db="EMBL/GenBank/DDBJ databases">
        <title>The genomes of 5 underutilized Papilionoideae crops provide insights into root nodulation and disease resistanc.</title>
        <authorList>
            <person name="Jiang F."/>
        </authorList>
    </citation>
    <scope>NUCLEOTIDE SEQUENCE [LARGE SCALE GENOMIC DNA]</scope>
    <source>
        <strain evidence="1">JINMINGXINNONG_FW02</strain>
        <tissue evidence="1">Leaves</tissue>
    </source>
</reference>
<accession>A0AAN9RBM8</accession>
<sequence>MMMMMMMGKREGKRVVRRETSVVIRLQQTTSISLCAVICTLAVSYCHTEKKKVYGVIQFKPFKVSFSAKL</sequence>
<dbReference type="AlphaFoldDB" id="A0AAN9RBM8"/>
<gene>
    <name evidence="1" type="ORF">VNO80_13960</name>
</gene>
<name>A0AAN9RBM8_PHACN</name>
<proteinExistence type="predicted"/>
<protein>
    <submittedName>
        <fullName evidence="1">Uncharacterized protein</fullName>
    </submittedName>
</protein>